<gene>
    <name evidence="3" type="ORF">GGR38_004549</name>
</gene>
<dbReference type="Pfam" id="PF20434">
    <property type="entry name" value="BD-FAE"/>
    <property type="match status" value="1"/>
</dbReference>
<evidence type="ECO:0000256" key="1">
    <source>
        <dbReference type="ARBA" id="ARBA00022801"/>
    </source>
</evidence>
<evidence type="ECO:0000313" key="3">
    <source>
        <dbReference type="EMBL" id="MBB3957575.1"/>
    </source>
</evidence>
<keyword evidence="1" id="KW-0378">Hydrolase</keyword>
<name>A0A7W6CPI3_9SPHN</name>
<dbReference type="InterPro" id="IPR029058">
    <property type="entry name" value="AB_hydrolase_fold"/>
</dbReference>
<dbReference type="PANTHER" id="PTHR48081">
    <property type="entry name" value="AB HYDROLASE SUPERFAMILY PROTEIN C4A8.06C"/>
    <property type="match status" value="1"/>
</dbReference>
<dbReference type="EMBL" id="JACIDX010000027">
    <property type="protein sequence ID" value="MBB3957575.1"/>
    <property type="molecule type" value="Genomic_DNA"/>
</dbReference>
<evidence type="ECO:0000259" key="2">
    <source>
        <dbReference type="Pfam" id="PF20434"/>
    </source>
</evidence>
<dbReference type="Gene3D" id="3.40.50.1820">
    <property type="entry name" value="alpha/beta hydrolase"/>
    <property type="match status" value="1"/>
</dbReference>
<dbReference type="PANTHER" id="PTHR48081:SF6">
    <property type="entry name" value="PEPTIDASE S9 PROLYL OLIGOPEPTIDASE CATALYTIC DOMAIN-CONTAINING PROTEIN"/>
    <property type="match status" value="1"/>
</dbReference>
<dbReference type="Proteomes" id="UP000548867">
    <property type="component" value="Unassembled WGS sequence"/>
</dbReference>
<keyword evidence="4" id="KW-1185">Reference proteome</keyword>
<sequence>MAQMPAMVPAAAPADAHAIPLYGRDNPGALSSEVWSKAGGVDYTVRNVTFPTLTPVLPAKGKGNGAAVVVAPGGAFMLLAMDHEGWKVARALAAKGITAFMLKYRLTPTPKDEKEAAPFMGAMLGRELAHPMNGELLGKSDAPKDGAAAIAYVRQHAAQYGIDPRRIGMIGFSAGAMTARRVAIDAPAAARPDFLGYIYGPQDAETVPADAPPMFNAIALDDGLFPSKGFPIASAWMEAKRPVEIHAYQKGNHGFGLGMPGTTTTLVLDQFTAWLDMNGFLKPSHSARKDSQ</sequence>
<dbReference type="AlphaFoldDB" id="A0A7W6CPI3"/>
<dbReference type="InterPro" id="IPR050300">
    <property type="entry name" value="GDXG_lipolytic_enzyme"/>
</dbReference>
<dbReference type="GO" id="GO:0016787">
    <property type="term" value="F:hydrolase activity"/>
    <property type="evidence" value="ECO:0007669"/>
    <property type="project" value="UniProtKB-KW"/>
</dbReference>
<comment type="caution">
    <text evidence="3">The sequence shown here is derived from an EMBL/GenBank/DDBJ whole genome shotgun (WGS) entry which is preliminary data.</text>
</comment>
<feature type="domain" description="BD-FAE-like" evidence="2">
    <location>
        <begin position="144"/>
        <end position="180"/>
    </location>
</feature>
<proteinExistence type="predicted"/>
<evidence type="ECO:0000313" key="4">
    <source>
        <dbReference type="Proteomes" id="UP000548867"/>
    </source>
</evidence>
<reference evidence="3 4" key="1">
    <citation type="submission" date="2020-08" db="EMBL/GenBank/DDBJ databases">
        <title>Genomic Encyclopedia of Type Strains, Phase IV (KMG-IV): sequencing the most valuable type-strain genomes for metagenomic binning, comparative biology and taxonomic classification.</title>
        <authorList>
            <person name="Goeker M."/>
        </authorList>
    </citation>
    <scope>NUCLEOTIDE SEQUENCE [LARGE SCALE GENOMIC DNA]</scope>
    <source>
        <strain evidence="3 4">DSM 27057</strain>
    </source>
</reference>
<dbReference type="SUPFAM" id="SSF53474">
    <property type="entry name" value="alpha/beta-Hydrolases"/>
    <property type="match status" value="1"/>
</dbReference>
<protein>
    <submittedName>
        <fullName evidence="3">Acetyl esterase/lipase</fullName>
    </submittedName>
</protein>
<accession>A0A7W6CPI3</accession>
<dbReference type="InterPro" id="IPR049492">
    <property type="entry name" value="BD-FAE-like_dom"/>
</dbReference>
<organism evidence="3 4">
    <name type="scientific">Novosphingobium sediminicola</name>
    <dbReference type="NCBI Taxonomy" id="563162"/>
    <lineage>
        <taxon>Bacteria</taxon>
        <taxon>Pseudomonadati</taxon>
        <taxon>Pseudomonadota</taxon>
        <taxon>Alphaproteobacteria</taxon>
        <taxon>Sphingomonadales</taxon>
        <taxon>Sphingomonadaceae</taxon>
        <taxon>Novosphingobium</taxon>
    </lineage>
</organism>